<reference evidence="2 3" key="1">
    <citation type="journal article" date="2019" name="Int. J. Syst. Evol. Microbiol.">
        <title>The Global Catalogue of Microorganisms (GCM) 10K type strain sequencing project: providing services to taxonomists for standard genome sequencing and annotation.</title>
        <authorList>
            <consortium name="The Broad Institute Genomics Platform"/>
            <consortium name="The Broad Institute Genome Sequencing Center for Infectious Disease"/>
            <person name="Wu L."/>
            <person name="Ma J."/>
        </authorList>
    </citation>
    <scope>NUCLEOTIDE SEQUENCE [LARGE SCALE GENOMIC DNA]</scope>
    <source>
        <strain evidence="2 3">JCM 3106</strain>
    </source>
</reference>
<accession>A0ABN3XTJ2</accession>
<dbReference type="RefSeq" id="WP_344888480.1">
    <property type="nucleotide sequence ID" value="NZ_BAAAWD010000004.1"/>
</dbReference>
<organism evidence="2 3">
    <name type="scientific">Streptosporangium longisporum</name>
    <dbReference type="NCBI Taxonomy" id="46187"/>
    <lineage>
        <taxon>Bacteria</taxon>
        <taxon>Bacillati</taxon>
        <taxon>Actinomycetota</taxon>
        <taxon>Actinomycetes</taxon>
        <taxon>Streptosporangiales</taxon>
        <taxon>Streptosporangiaceae</taxon>
        <taxon>Streptosporangium</taxon>
    </lineage>
</organism>
<proteinExistence type="predicted"/>
<protein>
    <submittedName>
        <fullName evidence="2">Uncharacterized protein</fullName>
    </submittedName>
</protein>
<name>A0ABN3XTJ2_9ACTN</name>
<dbReference type="EMBL" id="BAAAWD010000004">
    <property type="protein sequence ID" value="GAA2990629.1"/>
    <property type="molecule type" value="Genomic_DNA"/>
</dbReference>
<gene>
    <name evidence="2" type="ORF">GCM10017559_08340</name>
</gene>
<keyword evidence="3" id="KW-1185">Reference proteome</keyword>
<evidence type="ECO:0000313" key="3">
    <source>
        <dbReference type="Proteomes" id="UP001499930"/>
    </source>
</evidence>
<sequence length="78" mass="8586">MADTKDPLSDLDASTRRYRETETAHEQARQTVIADVIAALRAGARPTDVTARSPFTAAYVRKLARDNNIEPAKKGSTR</sequence>
<evidence type="ECO:0000256" key="1">
    <source>
        <dbReference type="SAM" id="MobiDB-lite"/>
    </source>
</evidence>
<comment type="caution">
    <text evidence="2">The sequence shown here is derived from an EMBL/GenBank/DDBJ whole genome shotgun (WGS) entry which is preliminary data.</text>
</comment>
<dbReference type="Proteomes" id="UP001499930">
    <property type="component" value="Unassembled WGS sequence"/>
</dbReference>
<feature type="region of interest" description="Disordered" evidence="1">
    <location>
        <begin position="1"/>
        <end position="26"/>
    </location>
</feature>
<evidence type="ECO:0000313" key="2">
    <source>
        <dbReference type="EMBL" id="GAA2990629.1"/>
    </source>
</evidence>